<evidence type="ECO:0000256" key="6">
    <source>
        <dbReference type="ARBA" id="ARBA00033409"/>
    </source>
</evidence>
<evidence type="ECO:0000256" key="4">
    <source>
        <dbReference type="ARBA" id="ARBA00023172"/>
    </source>
</evidence>
<dbReference type="InterPro" id="IPR003717">
    <property type="entry name" value="RecO"/>
</dbReference>
<dbReference type="GO" id="GO:0043590">
    <property type="term" value="C:bacterial nucleoid"/>
    <property type="evidence" value="ECO:0007669"/>
    <property type="project" value="TreeGrafter"/>
</dbReference>
<evidence type="ECO:0000256" key="1">
    <source>
        <dbReference type="ARBA" id="ARBA00007452"/>
    </source>
</evidence>
<dbReference type="InterPro" id="IPR022572">
    <property type="entry name" value="DNA_rep/recomb_RecO_N"/>
</dbReference>
<sequence length="212" mass="24063">MVNRQYSFSKGVGVCKTEGIILKSADWGDLDRLLTVYTRGYGKIQTRAISARKKESKLNGLLQSFTRGQFLLAKSKTIDIVTDLEVADSYFYLHSHLVNLGYAYYFSELIDKLIPSPERDDNVWRLVSRVFEVLNSPQPPLKLRGGEGELSQIKIAFEDKLLEFLGQPSLKLWLASHSKPSQYGKILSVQRLNYLQSLAGEQINSQKFLAQI</sequence>
<dbReference type="PANTHER" id="PTHR33991">
    <property type="entry name" value="DNA REPAIR PROTEIN RECO"/>
    <property type="match status" value="1"/>
</dbReference>
<evidence type="ECO:0000259" key="8">
    <source>
        <dbReference type="Pfam" id="PF11967"/>
    </source>
</evidence>
<dbReference type="AlphaFoldDB" id="A0A1G2FTW1"/>
<comment type="caution">
    <text evidence="9">The sequence shown here is derived from an EMBL/GenBank/DDBJ whole genome shotgun (WGS) entry which is preliminary data.</text>
</comment>
<keyword evidence="3 7" id="KW-0227">DNA damage</keyword>
<keyword evidence="5 7" id="KW-0234">DNA repair</keyword>
<dbReference type="Proteomes" id="UP000177126">
    <property type="component" value="Unassembled WGS sequence"/>
</dbReference>
<comment type="similarity">
    <text evidence="1 7">Belongs to the RecO family.</text>
</comment>
<name>A0A1G2FTW1_9BACT</name>
<comment type="function">
    <text evidence="7">Involved in DNA repair and RecF pathway recombination.</text>
</comment>
<proteinExistence type="inferred from homology"/>
<evidence type="ECO:0000256" key="2">
    <source>
        <dbReference type="ARBA" id="ARBA00021310"/>
    </source>
</evidence>
<evidence type="ECO:0000313" key="9">
    <source>
        <dbReference type="EMBL" id="OGZ41162.1"/>
    </source>
</evidence>
<organism evidence="9 10">
    <name type="scientific">Candidatus Portnoybacteria bacterium RIFCSPLOWO2_02_FULL_39_11</name>
    <dbReference type="NCBI Taxonomy" id="1802001"/>
    <lineage>
        <taxon>Bacteria</taxon>
        <taxon>Candidatus Portnoyibacteriota</taxon>
    </lineage>
</organism>
<dbReference type="InterPro" id="IPR042242">
    <property type="entry name" value="RecO_C"/>
</dbReference>
<gene>
    <name evidence="7" type="primary">recO</name>
    <name evidence="9" type="ORF">A3B04_00045</name>
</gene>
<evidence type="ECO:0000256" key="7">
    <source>
        <dbReference type="HAMAP-Rule" id="MF_00201"/>
    </source>
</evidence>
<dbReference type="Gene3D" id="1.20.1440.120">
    <property type="entry name" value="Recombination protein O, C-terminal domain"/>
    <property type="match status" value="1"/>
</dbReference>
<dbReference type="GO" id="GO:0006302">
    <property type="term" value="P:double-strand break repair"/>
    <property type="evidence" value="ECO:0007669"/>
    <property type="project" value="TreeGrafter"/>
</dbReference>
<evidence type="ECO:0000313" key="10">
    <source>
        <dbReference type="Proteomes" id="UP000177126"/>
    </source>
</evidence>
<reference evidence="9 10" key="1">
    <citation type="journal article" date="2016" name="Nat. Commun.">
        <title>Thousands of microbial genomes shed light on interconnected biogeochemical processes in an aquifer system.</title>
        <authorList>
            <person name="Anantharaman K."/>
            <person name="Brown C.T."/>
            <person name="Hug L.A."/>
            <person name="Sharon I."/>
            <person name="Castelle C.J."/>
            <person name="Probst A.J."/>
            <person name="Thomas B.C."/>
            <person name="Singh A."/>
            <person name="Wilkins M.J."/>
            <person name="Karaoz U."/>
            <person name="Brodie E.L."/>
            <person name="Williams K.H."/>
            <person name="Hubbard S.S."/>
            <person name="Banfield J.F."/>
        </authorList>
    </citation>
    <scope>NUCLEOTIDE SEQUENCE [LARGE SCALE GENOMIC DNA]</scope>
</reference>
<dbReference type="EMBL" id="MHNF01000018">
    <property type="protein sequence ID" value="OGZ41162.1"/>
    <property type="molecule type" value="Genomic_DNA"/>
</dbReference>
<dbReference type="HAMAP" id="MF_00201">
    <property type="entry name" value="RecO"/>
    <property type="match status" value="1"/>
</dbReference>
<evidence type="ECO:0000256" key="3">
    <source>
        <dbReference type="ARBA" id="ARBA00022763"/>
    </source>
</evidence>
<dbReference type="Gene3D" id="2.40.50.140">
    <property type="entry name" value="Nucleic acid-binding proteins"/>
    <property type="match status" value="1"/>
</dbReference>
<accession>A0A1G2FTW1</accession>
<keyword evidence="4 7" id="KW-0233">DNA recombination</keyword>
<dbReference type="NCBIfam" id="TIGR00613">
    <property type="entry name" value="reco"/>
    <property type="match status" value="1"/>
</dbReference>
<feature type="domain" description="DNA replication/recombination mediator RecO N-terminal" evidence="8">
    <location>
        <begin position="15"/>
        <end position="90"/>
    </location>
</feature>
<dbReference type="Pfam" id="PF11967">
    <property type="entry name" value="RecO_N"/>
    <property type="match status" value="1"/>
</dbReference>
<dbReference type="Pfam" id="PF02565">
    <property type="entry name" value="RecO_C"/>
    <property type="match status" value="1"/>
</dbReference>
<evidence type="ECO:0000256" key="5">
    <source>
        <dbReference type="ARBA" id="ARBA00023204"/>
    </source>
</evidence>
<dbReference type="GO" id="GO:0006310">
    <property type="term" value="P:DNA recombination"/>
    <property type="evidence" value="ECO:0007669"/>
    <property type="project" value="UniProtKB-UniRule"/>
</dbReference>
<dbReference type="SUPFAM" id="SSF50249">
    <property type="entry name" value="Nucleic acid-binding proteins"/>
    <property type="match status" value="1"/>
</dbReference>
<dbReference type="InterPro" id="IPR012340">
    <property type="entry name" value="NA-bd_OB-fold"/>
</dbReference>
<dbReference type="PANTHER" id="PTHR33991:SF1">
    <property type="entry name" value="DNA REPAIR PROTEIN RECO"/>
    <property type="match status" value="1"/>
</dbReference>
<protein>
    <recommendedName>
        <fullName evidence="2 7">DNA repair protein RecO</fullName>
    </recommendedName>
    <alternativeName>
        <fullName evidence="6 7">Recombination protein O</fullName>
    </alternativeName>
</protein>